<sequence length="249" mass="28233">MSTAFAHPPHPSELLLQPTKKSFPVASTSKERNPHDVPVFDSKSLIEPVAPVLYLPPLLSLLPEDIKFQPEEAHVDAEFPPLVTQTRLPDIDPASLSLHKALHRFRPLTHDYAGTPYPEAFNWEELSLPEEEDRDWYCVVFRSKRKAGSDGGSLYEADKLAHEEAVRNGGLIMYWYGIPNPETGMNLATCIWQSRKHAVAANSRPHHIRAMRLAAESYEVYNLERYRLSKRKGERHVTVEAFTGGEVGW</sequence>
<feature type="region of interest" description="Disordered" evidence="1">
    <location>
        <begin position="1"/>
        <end position="36"/>
    </location>
</feature>
<accession>A0A8H5D718</accession>
<gene>
    <name evidence="2" type="ORF">D9756_005258</name>
</gene>
<dbReference type="AlphaFoldDB" id="A0A8H5D718"/>
<dbReference type="OrthoDB" id="2140489at2759"/>
<comment type="caution">
    <text evidence="2">The sequence shown here is derived from an EMBL/GenBank/DDBJ whole genome shotgun (WGS) entry which is preliminary data.</text>
</comment>
<dbReference type="EMBL" id="JAACJO010000008">
    <property type="protein sequence ID" value="KAF5354740.1"/>
    <property type="molecule type" value="Genomic_DNA"/>
</dbReference>
<name>A0A8H5D718_9AGAR</name>
<reference evidence="2 3" key="1">
    <citation type="journal article" date="2020" name="ISME J.">
        <title>Uncovering the hidden diversity of litter-decomposition mechanisms in mushroom-forming fungi.</title>
        <authorList>
            <person name="Floudas D."/>
            <person name="Bentzer J."/>
            <person name="Ahren D."/>
            <person name="Johansson T."/>
            <person name="Persson P."/>
            <person name="Tunlid A."/>
        </authorList>
    </citation>
    <scope>NUCLEOTIDE SEQUENCE [LARGE SCALE GENOMIC DNA]</scope>
    <source>
        <strain evidence="2 3">CBS 146.42</strain>
    </source>
</reference>
<evidence type="ECO:0000256" key="1">
    <source>
        <dbReference type="SAM" id="MobiDB-lite"/>
    </source>
</evidence>
<keyword evidence="3" id="KW-1185">Reference proteome</keyword>
<dbReference type="PANTHER" id="PTHR36986">
    <property type="entry name" value="UPF0643 PROTEIN PB2B2.08"/>
    <property type="match status" value="1"/>
</dbReference>
<dbReference type="Proteomes" id="UP000559027">
    <property type="component" value="Unassembled WGS sequence"/>
</dbReference>
<evidence type="ECO:0000313" key="3">
    <source>
        <dbReference type="Proteomes" id="UP000559027"/>
    </source>
</evidence>
<dbReference type="PANTHER" id="PTHR36986:SF1">
    <property type="entry name" value="UPF0643 PROTEIN PB2B2.08"/>
    <property type="match status" value="1"/>
</dbReference>
<organism evidence="2 3">
    <name type="scientific">Leucocoprinus leucothites</name>
    <dbReference type="NCBI Taxonomy" id="201217"/>
    <lineage>
        <taxon>Eukaryota</taxon>
        <taxon>Fungi</taxon>
        <taxon>Dikarya</taxon>
        <taxon>Basidiomycota</taxon>
        <taxon>Agaricomycotina</taxon>
        <taxon>Agaricomycetes</taxon>
        <taxon>Agaricomycetidae</taxon>
        <taxon>Agaricales</taxon>
        <taxon>Agaricineae</taxon>
        <taxon>Agaricaceae</taxon>
        <taxon>Leucocoprinus</taxon>
    </lineage>
</organism>
<proteinExistence type="predicted"/>
<protein>
    <submittedName>
        <fullName evidence="2">Uncharacterized protein</fullName>
    </submittedName>
</protein>
<evidence type="ECO:0000313" key="2">
    <source>
        <dbReference type="EMBL" id="KAF5354740.1"/>
    </source>
</evidence>